<dbReference type="SUPFAM" id="SSF50814">
    <property type="entry name" value="Lipocalins"/>
    <property type="match status" value="1"/>
</dbReference>
<feature type="compositionally biased region" description="Basic and acidic residues" evidence="11">
    <location>
        <begin position="127"/>
        <end position="159"/>
    </location>
</feature>
<dbReference type="PROSITE" id="PS00028">
    <property type="entry name" value="ZINC_FINGER_C2H2_1"/>
    <property type="match status" value="3"/>
</dbReference>
<dbReference type="Gene3D" id="3.30.160.60">
    <property type="entry name" value="Classic Zinc Finger"/>
    <property type="match status" value="2"/>
</dbReference>
<dbReference type="SMART" id="SM00355">
    <property type="entry name" value="ZnF_C2H2"/>
    <property type="match status" value="3"/>
</dbReference>
<keyword evidence="2" id="KW-0479">Metal-binding</keyword>
<sequence>MANFGGELTLTYSKHPATLAEEVGSWFTGDRHVDVTLSCDDGPPLRAHRVVLAAASPLLANVLLDPSIDHVVHLAGVRHIELRYMLEFLYNGETIIPAHELHPLKELLEMLQIRSEQFNTGLVDQCESSKSEKERASPSAESRDASSYESQYDERHTSDPAECCSVVIKAEDTNEDDSNEADDDIDVNVVDVENNDANGEADTRSRCSENACHGGGGGGSERGGSCEPRSQRRDSSDPVNLSLNSGTSNDSGHHEVKHKVECHYDDNKRDVVVDSSIRERERALAEKYRISFKQELERRESYELEEERRREMALRMGLSIEPGKRKTEDLASGPEKYVVKPHRKRRPGFYNAPTGNTAFAPFNPSFEASRQLTAPQHSHPPITPTPPFLVQDRHSSESPVSSCRRAPSEEPSSVEPMVTPPWAGWAVPSAARIPSVVQVPTPEDSPRSTPTVREYRCSYCGKQFGMSWNLKTHLRVHTGEKPFACRLCVAMFKQKAHLLKHLCSVHRGIITQDNMFNCCFCTASFESQSELIRHLSGPHNTLLLTEGNKIPREPATRRQRLKLRNLREKVFAVRASYATETAASPAQLKNKTNRRRFYRFTGDCQKYVFSARYVAIPTSVIFVTRRYTERRERDLIGIEREGADTQPGILPGVSADGWLRHGAGELSSSLIELSSRARERRIVIPPLCVAYAVQGHLVRGRAVLPAVGGGVALRHVQLHQGPGRQVLRDQRGHEPICEISKIIISPNHQTSHGIFSTGIKRVLEGEIRKPASKAEEGRLHVKYTTVPLIPLETQYNVLETDYDNYAVMWSCSGLGPVNTQNAWIMTRQRIAAGEILQKAYGVLDKYKISKVFFVKTNQDDCAYLDSLQSEAAANKPITEPPKQADEDEYEEPQPLKKNAIRENVVPDAPEAVIKQRRAEIAAQEKAAAEKLALQHPKIIAPVVELPQAV</sequence>
<feature type="domain" description="BTB" evidence="12">
    <location>
        <begin position="33"/>
        <end position="98"/>
    </location>
</feature>
<dbReference type="SUPFAM" id="SSF54695">
    <property type="entry name" value="POZ domain"/>
    <property type="match status" value="1"/>
</dbReference>
<evidence type="ECO:0008006" key="16">
    <source>
        <dbReference type="Google" id="ProtNLM"/>
    </source>
</evidence>
<dbReference type="Pfam" id="PF00651">
    <property type="entry name" value="BTB"/>
    <property type="match status" value="1"/>
</dbReference>
<keyword evidence="8" id="KW-0804">Transcription</keyword>
<dbReference type="InterPro" id="IPR011333">
    <property type="entry name" value="SKP1/BTB/POZ_sf"/>
</dbReference>
<feature type="region of interest" description="Disordered" evidence="11">
    <location>
        <begin position="872"/>
        <end position="901"/>
    </location>
</feature>
<feature type="region of interest" description="Disordered" evidence="11">
    <location>
        <begin position="391"/>
        <end position="417"/>
    </location>
</feature>
<dbReference type="PANTHER" id="PTHR45993:SF7">
    <property type="entry name" value="TRANSCRIPTION FACTOR KEN"/>
    <property type="match status" value="1"/>
</dbReference>
<evidence type="ECO:0000313" key="14">
    <source>
        <dbReference type="EMBL" id="CAB0041414.1"/>
    </source>
</evidence>
<dbReference type="Gene3D" id="2.40.128.20">
    <property type="match status" value="1"/>
</dbReference>
<feature type="non-terminal residue" evidence="14">
    <location>
        <position position="1"/>
    </location>
</feature>
<dbReference type="Pfam" id="PF00096">
    <property type="entry name" value="zf-C2H2"/>
    <property type="match status" value="1"/>
</dbReference>
<keyword evidence="15" id="KW-1185">Reference proteome</keyword>
<dbReference type="FunFam" id="3.30.160.60:FF:002059">
    <property type="entry name" value="transcription factor Ken"/>
    <property type="match status" value="1"/>
</dbReference>
<dbReference type="FunFam" id="3.30.160.60:FF:002034">
    <property type="entry name" value="transcription factor Ken"/>
    <property type="match status" value="1"/>
</dbReference>
<dbReference type="PROSITE" id="PS50097">
    <property type="entry name" value="BTB"/>
    <property type="match status" value="1"/>
</dbReference>
<feature type="region of interest" description="Disordered" evidence="11">
    <location>
        <begin position="196"/>
        <end position="262"/>
    </location>
</feature>
<evidence type="ECO:0000256" key="2">
    <source>
        <dbReference type="ARBA" id="ARBA00022723"/>
    </source>
</evidence>
<protein>
    <recommendedName>
        <fullName evidence="16">BTB domain-containing protein</fullName>
    </recommendedName>
</protein>
<keyword evidence="7" id="KW-0238">DNA-binding</keyword>
<evidence type="ECO:0000256" key="10">
    <source>
        <dbReference type="PROSITE-ProRule" id="PRU00042"/>
    </source>
</evidence>
<dbReference type="GO" id="GO:0008270">
    <property type="term" value="F:zinc ion binding"/>
    <property type="evidence" value="ECO:0007669"/>
    <property type="project" value="UniProtKB-KW"/>
</dbReference>
<evidence type="ECO:0000313" key="15">
    <source>
        <dbReference type="Proteomes" id="UP000479190"/>
    </source>
</evidence>
<feature type="compositionally biased region" description="Polar residues" evidence="11">
    <location>
        <begin position="237"/>
        <end position="250"/>
    </location>
</feature>
<dbReference type="Proteomes" id="UP000479190">
    <property type="component" value="Unassembled WGS sequence"/>
</dbReference>
<dbReference type="InterPro" id="IPR000566">
    <property type="entry name" value="Lipocln_cytosolic_FA-bd_dom"/>
</dbReference>
<feature type="domain" description="C2H2-type" evidence="13">
    <location>
        <begin position="455"/>
        <end position="482"/>
    </location>
</feature>
<dbReference type="PROSITE" id="PS50157">
    <property type="entry name" value="ZINC_FINGER_C2H2_2"/>
    <property type="match status" value="3"/>
</dbReference>
<evidence type="ECO:0000259" key="13">
    <source>
        <dbReference type="PROSITE" id="PS50157"/>
    </source>
</evidence>
<dbReference type="AlphaFoldDB" id="A0A6H5IVA1"/>
<evidence type="ECO:0000256" key="8">
    <source>
        <dbReference type="ARBA" id="ARBA00023163"/>
    </source>
</evidence>
<dbReference type="InterPro" id="IPR013087">
    <property type="entry name" value="Znf_C2H2_type"/>
</dbReference>
<evidence type="ECO:0000256" key="7">
    <source>
        <dbReference type="ARBA" id="ARBA00023125"/>
    </source>
</evidence>
<keyword evidence="6" id="KW-0805">Transcription regulation</keyword>
<feature type="domain" description="C2H2-type" evidence="13">
    <location>
        <begin position="516"/>
        <end position="539"/>
    </location>
</feature>
<evidence type="ECO:0000256" key="11">
    <source>
        <dbReference type="SAM" id="MobiDB-lite"/>
    </source>
</evidence>
<feature type="region of interest" description="Disordered" evidence="11">
    <location>
        <begin position="123"/>
        <end position="161"/>
    </location>
</feature>
<dbReference type="Gene3D" id="3.30.710.10">
    <property type="entry name" value="Potassium Channel Kv1.1, Chain A"/>
    <property type="match status" value="1"/>
</dbReference>
<dbReference type="CDD" id="cd18315">
    <property type="entry name" value="BTB_POZ_BAB-like"/>
    <property type="match status" value="1"/>
</dbReference>
<keyword evidence="9" id="KW-0539">Nucleus</keyword>
<evidence type="ECO:0000256" key="4">
    <source>
        <dbReference type="ARBA" id="ARBA00022771"/>
    </source>
</evidence>
<feature type="compositionally biased region" description="Gly residues" evidence="11">
    <location>
        <begin position="213"/>
        <end position="222"/>
    </location>
</feature>
<reference evidence="14 15" key="1">
    <citation type="submission" date="2020-02" db="EMBL/GenBank/DDBJ databases">
        <authorList>
            <person name="Ferguson B K."/>
        </authorList>
    </citation>
    <scope>NUCLEOTIDE SEQUENCE [LARGE SCALE GENOMIC DNA]</scope>
</reference>
<evidence type="ECO:0000256" key="9">
    <source>
        <dbReference type="ARBA" id="ARBA00023242"/>
    </source>
</evidence>
<dbReference type="SMART" id="SM00225">
    <property type="entry name" value="BTB"/>
    <property type="match status" value="1"/>
</dbReference>
<evidence type="ECO:0000256" key="6">
    <source>
        <dbReference type="ARBA" id="ARBA00023015"/>
    </source>
</evidence>
<keyword evidence="5" id="KW-0862">Zinc</keyword>
<dbReference type="PANTHER" id="PTHR45993">
    <property type="entry name" value="B-CELL LYMPHOMA/LEUKEMIA 11"/>
    <property type="match status" value="1"/>
</dbReference>
<evidence type="ECO:0000256" key="5">
    <source>
        <dbReference type="ARBA" id="ARBA00022833"/>
    </source>
</evidence>
<dbReference type="InterPro" id="IPR051497">
    <property type="entry name" value="Dev/Hematopoietic_TF"/>
</dbReference>
<accession>A0A6H5IVA1</accession>
<dbReference type="SUPFAM" id="SSF57667">
    <property type="entry name" value="beta-beta-alpha zinc fingers"/>
    <property type="match status" value="1"/>
</dbReference>
<keyword evidence="4 10" id="KW-0863">Zinc-finger</keyword>
<gene>
    <name evidence="14" type="ORF">TBRA_LOCUS13082</name>
</gene>
<dbReference type="GO" id="GO:0005634">
    <property type="term" value="C:nucleus"/>
    <property type="evidence" value="ECO:0007669"/>
    <property type="project" value="UniProtKB-SubCell"/>
</dbReference>
<name>A0A6H5IVA1_9HYME</name>
<dbReference type="InterPro" id="IPR000210">
    <property type="entry name" value="BTB/POZ_dom"/>
</dbReference>
<feature type="compositionally biased region" description="Basic and acidic residues" evidence="11">
    <location>
        <begin position="251"/>
        <end position="262"/>
    </location>
</feature>
<keyword evidence="3" id="KW-0677">Repeat</keyword>
<dbReference type="InterPro" id="IPR036236">
    <property type="entry name" value="Znf_C2H2_sf"/>
</dbReference>
<dbReference type="GO" id="GO:0006357">
    <property type="term" value="P:regulation of transcription by RNA polymerase II"/>
    <property type="evidence" value="ECO:0007669"/>
    <property type="project" value="TreeGrafter"/>
</dbReference>
<dbReference type="InterPro" id="IPR012674">
    <property type="entry name" value="Calycin"/>
</dbReference>
<dbReference type="GO" id="GO:0003700">
    <property type="term" value="F:DNA-binding transcription factor activity"/>
    <property type="evidence" value="ECO:0007669"/>
    <property type="project" value="TreeGrafter"/>
</dbReference>
<evidence type="ECO:0000256" key="3">
    <source>
        <dbReference type="ARBA" id="ARBA00022737"/>
    </source>
</evidence>
<dbReference type="EMBL" id="CADCXV010001116">
    <property type="protein sequence ID" value="CAB0041414.1"/>
    <property type="molecule type" value="Genomic_DNA"/>
</dbReference>
<comment type="subcellular location">
    <subcellularLocation>
        <location evidence="1">Nucleus</location>
    </subcellularLocation>
</comment>
<organism evidence="14 15">
    <name type="scientific">Trichogramma brassicae</name>
    <dbReference type="NCBI Taxonomy" id="86971"/>
    <lineage>
        <taxon>Eukaryota</taxon>
        <taxon>Metazoa</taxon>
        <taxon>Ecdysozoa</taxon>
        <taxon>Arthropoda</taxon>
        <taxon>Hexapoda</taxon>
        <taxon>Insecta</taxon>
        <taxon>Pterygota</taxon>
        <taxon>Neoptera</taxon>
        <taxon>Endopterygota</taxon>
        <taxon>Hymenoptera</taxon>
        <taxon>Apocrita</taxon>
        <taxon>Proctotrupomorpha</taxon>
        <taxon>Chalcidoidea</taxon>
        <taxon>Trichogrammatidae</taxon>
        <taxon>Trichogramma</taxon>
    </lineage>
</organism>
<proteinExistence type="predicted"/>
<feature type="non-terminal residue" evidence="14">
    <location>
        <position position="949"/>
    </location>
</feature>
<dbReference type="Pfam" id="PF00061">
    <property type="entry name" value="Lipocalin"/>
    <property type="match status" value="1"/>
</dbReference>
<dbReference type="GO" id="GO:0000978">
    <property type="term" value="F:RNA polymerase II cis-regulatory region sequence-specific DNA binding"/>
    <property type="evidence" value="ECO:0007669"/>
    <property type="project" value="TreeGrafter"/>
</dbReference>
<evidence type="ECO:0000256" key="1">
    <source>
        <dbReference type="ARBA" id="ARBA00004123"/>
    </source>
</evidence>
<feature type="domain" description="C2H2-type" evidence="13">
    <location>
        <begin position="483"/>
        <end position="508"/>
    </location>
</feature>
<evidence type="ECO:0000259" key="12">
    <source>
        <dbReference type="PROSITE" id="PS50097"/>
    </source>
</evidence>
<dbReference type="OrthoDB" id="8117402at2759"/>